<dbReference type="Pfam" id="PF08031">
    <property type="entry name" value="BBE"/>
    <property type="match status" value="1"/>
</dbReference>
<feature type="compositionally biased region" description="Low complexity" evidence="6">
    <location>
        <begin position="248"/>
        <end position="272"/>
    </location>
</feature>
<dbReference type="Gene3D" id="3.40.462.20">
    <property type="match status" value="1"/>
</dbReference>
<keyword evidence="4" id="KW-0274">FAD</keyword>
<dbReference type="InterPro" id="IPR016169">
    <property type="entry name" value="FAD-bd_PCMH_sub2"/>
</dbReference>
<feature type="domain" description="FAD-binding PCMH-type" evidence="7">
    <location>
        <begin position="331"/>
        <end position="510"/>
    </location>
</feature>
<protein>
    <recommendedName>
        <fullName evidence="7">FAD-binding PCMH-type domain-containing protein</fullName>
    </recommendedName>
</protein>
<dbReference type="Gene3D" id="3.30.43.10">
    <property type="entry name" value="Uridine Diphospho-n-acetylenolpyruvylglucosamine Reductase, domain 2"/>
    <property type="match status" value="1"/>
</dbReference>
<keyword evidence="3" id="KW-0285">Flavoprotein</keyword>
<dbReference type="EMBL" id="CP144535">
    <property type="protein sequence ID" value="WWC62688.1"/>
    <property type="molecule type" value="Genomic_DNA"/>
</dbReference>
<feature type="compositionally biased region" description="Polar residues" evidence="6">
    <location>
        <begin position="175"/>
        <end position="190"/>
    </location>
</feature>
<feature type="compositionally biased region" description="Basic and acidic residues" evidence="6">
    <location>
        <begin position="204"/>
        <end position="216"/>
    </location>
</feature>
<evidence type="ECO:0000256" key="6">
    <source>
        <dbReference type="SAM" id="MobiDB-lite"/>
    </source>
</evidence>
<feature type="region of interest" description="Disordered" evidence="6">
    <location>
        <begin position="764"/>
        <end position="814"/>
    </location>
</feature>
<dbReference type="KEGG" id="kdj:28968966"/>
<evidence type="ECO:0000313" key="9">
    <source>
        <dbReference type="EMBL" id="WWC62688.1"/>
    </source>
</evidence>
<reference evidence="9" key="2">
    <citation type="submission" date="2013-07" db="EMBL/GenBank/DDBJ databases">
        <authorList>
            <consortium name="The Broad Institute Genome Sequencing Platform"/>
            <person name="Cuomo C."/>
            <person name="Litvintseva A."/>
            <person name="Chen Y."/>
            <person name="Heitman J."/>
            <person name="Sun S."/>
            <person name="Springer D."/>
            <person name="Dromer F."/>
            <person name="Young S.K."/>
            <person name="Zeng Q."/>
            <person name="Gargeya S."/>
            <person name="Fitzgerald M."/>
            <person name="Abouelleil A."/>
            <person name="Alvarado L."/>
            <person name="Berlin A.M."/>
            <person name="Chapman S.B."/>
            <person name="Dewar J."/>
            <person name="Goldberg J."/>
            <person name="Griggs A."/>
            <person name="Gujja S."/>
            <person name="Hansen M."/>
            <person name="Howarth C."/>
            <person name="Imamovic A."/>
            <person name="Larimer J."/>
            <person name="McCowan C."/>
            <person name="Murphy C."/>
            <person name="Pearson M."/>
            <person name="Priest M."/>
            <person name="Roberts A."/>
            <person name="Saif S."/>
            <person name="Shea T."/>
            <person name="Sykes S."/>
            <person name="Wortman J."/>
            <person name="Nusbaum C."/>
            <person name="Birren B."/>
        </authorList>
    </citation>
    <scope>NUCLEOTIDE SEQUENCE</scope>
    <source>
        <strain evidence="9">CBS 10117</strain>
    </source>
</reference>
<dbReference type="InterPro" id="IPR036318">
    <property type="entry name" value="FAD-bd_PCMH-like_sf"/>
</dbReference>
<proteinExistence type="inferred from homology"/>
<feature type="region of interest" description="Disordered" evidence="6">
    <location>
        <begin position="158"/>
        <end position="341"/>
    </location>
</feature>
<dbReference type="GO" id="GO:0016491">
    <property type="term" value="F:oxidoreductase activity"/>
    <property type="evidence" value="ECO:0007669"/>
    <property type="project" value="UniProtKB-KW"/>
</dbReference>
<sequence length="814" mass="87358">MAIRTTPPTTAEGEVIVKPYPFFAQALKPHAINSNDDLIKQLKKAVLDPLIDESKPPVVLGRDDDGFVASSTIFNGAVKTNALALVKPITAQDVSRTIVFCRQHKLELSVKGGGNGVHGWSVGGHVILDLSLMTDVTISLPNPGPPTLQESFERLQLRRDSTDSQSTQEPRRPSLASTHAGSSDTATTKRSASEDFATDGTDDDGARRKGKVDGDRSGPYSPMERIDEAVASGDNSRSSSAMEEDKTGSSASGSNSRSGSGTRSGSASRSDSYGGGKESTPATSFAGASEFTRSPKSPVEDGYILAGQGSRFSFSSSTSSHASPEAGPSSRSGPRVTYVNPSQTPTASFPFVSTTFGANSSTSSSYSTSFHPTFASGPSTSLTLNTHPDPPPYTLVTFGAGVNSKALDAATAASPYGAFHVPTSAFPVGAGQFISGGFGFIGRKHGLAMDNLVEVEMVLADGRIVWLGQNGQKGGEWKDDEDPEEVWWAVRGAGAILGVVTRFRAKAYYLPSVYAGNLIYLFDREKTPSLLRHVRDCIKGSPRTLYTNIIMTAGPPGAPAIVIFQLCFSGARAEGEMYVQAISAWEGGRSLFQDFSERKFERQQLAVEEILKGGQGRKWFIKSDMLKSLTDEVIDETCSRFHSVPDGCTWLFEYTGGGAIADVKDSCYPSSHRQSAFTVAALHQWSHNEPPVEDTRCVTTAEEWINEVIHPNSPGGPLPCFLQSSTSSSVSAVYGENFPRLRRLKKRLDPDNFFCHAMWPQNESDEDGINGLGEDIKEGKIRGIDKDDIDADGFMKEEDLPERQAGDKGKAKAT</sequence>
<feature type="compositionally biased region" description="Basic and acidic residues" evidence="6">
    <location>
        <begin position="774"/>
        <end position="786"/>
    </location>
</feature>
<dbReference type="InterPro" id="IPR006094">
    <property type="entry name" value="Oxid_FAD_bind_N"/>
</dbReference>
<dbReference type="SUPFAM" id="SSF56176">
    <property type="entry name" value="FAD-binding/transporter-associated domain-like"/>
    <property type="match status" value="2"/>
</dbReference>
<dbReference type="PANTHER" id="PTHR42973">
    <property type="entry name" value="BINDING OXIDOREDUCTASE, PUTATIVE (AFU_ORTHOLOGUE AFUA_1G17690)-RELATED"/>
    <property type="match status" value="1"/>
</dbReference>
<evidence type="ECO:0000313" key="10">
    <source>
        <dbReference type="Proteomes" id="UP000078595"/>
    </source>
</evidence>
<comment type="similarity">
    <text evidence="2">Belongs to the oxygen-dependent FAD-linked oxidoreductase family.</text>
</comment>
<dbReference type="RefSeq" id="XP_018262251.1">
    <property type="nucleotide sequence ID" value="XM_018408560.1"/>
</dbReference>
<dbReference type="InterPro" id="IPR016167">
    <property type="entry name" value="FAD-bd_PCMH_sub1"/>
</dbReference>
<accession>A0A1A6A2X3</accession>
<dbReference type="GO" id="GO:0071949">
    <property type="term" value="F:FAD binding"/>
    <property type="evidence" value="ECO:0007669"/>
    <property type="project" value="InterPro"/>
</dbReference>
<feature type="compositionally biased region" description="Low complexity" evidence="6">
    <location>
        <begin position="310"/>
        <end position="323"/>
    </location>
</feature>
<dbReference type="EMBL" id="KI894032">
    <property type="protein sequence ID" value="OBR84409.1"/>
    <property type="molecule type" value="Genomic_DNA"/>
</dbReference>
<evidence type="ECO:0000256" key="4">
    <source>
        <dbReference type="ARBA" id="ARBA00022827"/>
    </source>
</evidence>
<dbReference type="InterPro" id="IPR012951">
    <property type="entry name" value="BBE"/>
</dbReference>
<dbReference type="Gene3D" id="3.30.465.10">
    <property type="match status" value="1"/>
</dbReference>
<dbReference type="PROSITE" id="PS51387">
    <property type="entry name" value="FAD_PCMH"/>
    <property type="match status" value="1"/>
</dbReference>
<comment type="cofactor">
    <cofactor evidence="1">
        <name>FAD</name>
        <dbReference type="ChEBI" id="CHEBI:57692"/>
    </cofactor>
</comment>
<dbReference type="OrthoDB" id="9996127at2759"/>
<dbReference type="STRING" id="1296121.A0A1A6A2X3"/>
<organism evidence="8">
    <name type="scientific">Kwoniella dejecticola CBS 10117</name>
    <dbReference type="NCBI Taxonomy" id="1296121"/>
    <lineage>
        <taxon>Eukaryota</taxon>
        <taxon>Fungi</taxon>
        <taxon>Dikarya</taxon>
        <taxon>Basidiomycota</taxon>
        <taxon>Agaricomycotina</taxon>
        <taxon>Tremellomycetes</taxon>
        <taxon>Tremellales</taxon>
        <taxon>Cryptococcaceae</taxon>
        <taxon>Kwoniella</taxon>
    </lineage>
</organism>
<reference evidence="8" key="1">
    <citation type="submission" date="2013-07" db="EMBL/GenBank/DDBJ databases">
        <title>The Genome Sequence of Cryptococcus dejecticola CBS10117.</title>
        <authorList>
            <consortium name="The Broad Institute Genome Sequencing Platform"/>
            <person name="Cuomo C."/>
            <person name="Litvintseva A."/>
            <person name="Chen Y."/>
            <person name="Heitman J."/>
            <person name="Sun S."/>
            <person name="Springer D."/>
            <person name="Dromer F."/>
            <person name="Young S.K."/>
            <person name="Zeng Q."/>
            <person name="Gargeya S."/>
            <person name="Fitzgerald M."/>
            <person name="Abouelleil A."/>
            <person name="Alvarado L."/>
            <person name="Berlin A.M."/>
            <person name="Chapman S.B."/>
            <person name="Dewar J."/>
            <person name="Goldberg J."/>
            <person name="Griggs A."/>
            <person name="Gujja S."/>
            <person name="Hansen M."/>
            <person name="Howarth C."/>
            <person name="Imamovic A."/>
            <person name="Larimer J."/>
            <person name="McCowan C."/>
            <person name="Murphy C."/>
            <person name="Pearson M."/>
            <person name="Priest M."/>
            <person name="Roberts A."/>
            <person name="Saif S."/>
            <person name="Shea T."/>
            <person name="Sykes S."/>
            <person name="Wortman J."/>
            <person name="Nusbaum C."/>
            <person name="Birren B."/>
        </authorList>
    </citation>
    <scope>NUCLEOTIDE SEQUENCE [LARGE SCALE GENOMIC DNA]</scope>
    <source>
        <strain evidence="8">CBS 10117</strain>
    </source>
</reference>
<evidence type="ECO:0000256" key="1">
    <source>
        <dbReference type="ARBA" id="ARBA00001974"/>
    </source>
</evidence>
<gene>
    <name evidence="8" type="ORF">I303_05267</name>
    <name evidence="9" type="ORF">I303_105285</name>
</gene>
<dbReference type="GeneID" id="28968966"/>
<dbReference type="VEuPathDB" id="FungiDB:I303_05267"/>
<keyword evidence="10" id="KW-1185">Reference proteome</keyword>
<dbReference type="Pfam" id="PF01565">
    <property type="entry name" value="FAD_binding_4"/>
    <property type="match status" value="1"/>
</dbReference>
<evidence type="ECO:0000256" key="5">
    <source>
        <dbReference type="ARBA" id="ARBA00023002"/>
    </source>
</evidence>
<dbReference type="InterPro" id="IPR050416">
    <property type="entry name" value="FAD-linked_Oxidoreductase"/>
</dbReference>
<reference evidence="9" key="3">
    <citation type="submission" date="2024-02" db="EMBL/GenBank/DDBJ databases">
        <title>Comparative genomics of Cryptococcus and Kwoniella reveals pathogenesis evolution and contrasting modes of karyotype evolution via chromosome fusion or intercentromeric recombination.</title>
        <authorList>
            <person name="Coelho M.A."/>
            <person name="David-Palma M."/>
            <person name="Shea T."/>
            <person name="Bowers K."/>
            <person name="McGinley-Smith S."/>
            <person name="Mohammad A.W."/>
            <person name="Gnirke A."/>
            <person name="Yurkov A.M."/>
            <person name="Nowrousian M."/>
            <person name="Sun S."/>
            <person name="Cuomo C.A."/>
            <person name="Heitman J."/>
        </authorList>
    </citation>
    <scope>NUCLEOTIDE SEQUENCE</scope>
    <source>
        <strain evidence="9">CBS 10117</strain>
    </source>
</reference>
<feature type="compositionally biased region" description="Basic and acidic residues" evidence="6">
    <location>
        <begin position="793"/>
        <end position="814"/>
    </location>
</feature>
<evidence type="ECO:0000313" key="8">
    <source>
        <dbReference type="EMBL" id="OBR84409.1"/>
    </source>
</evidence>
<dbReference type="AlphaFoldDB" id="A0A1A6A2X3"/>
<dbReference type="InterPro" id="IPR016166">
    <property type="entry name" value="FAD-bd_PCMH"/>
</dbReference>
<evidence type="ECO:0000259" key="7">
    <source>
        <dbReference type="PROSITE" id="PS51387"/>
    </source>
</evidence>
<evidence type="ECO:0000256" key="2">
    <source>
        <dbReference type="ARBA" id="ARBA00005466"/>
    </source>
</evidence>
<name>A0A1A6A2X3_9TREE</name>
<evidence type="ECO:0000256" key="3">
    <source>
        <dbReference type="ARBA" id="ARBA00022630"/>
    </source>
</evidence>
<dbReference type="PANTHER" id="PTHR42973:SF39">
    <property type="entry name" value="FAD-BINDING PCMH-TYPE DOMAIN-CONTAINING PROTEIN"/>
    <property type="match status" value="1"/>
</dbReference>
<dbReference type="Proteomes" id="UP000078595">
    <property type="component" value="Chromosome 6"/>
</dbReference>
<keyword evidence="5" id="KW-0560">Oxidoreductase</keyword>